<dbReference type="EMBL" id="WHVB01000038">
    <property type="protein sequence ID" value="KAF8467063.1"/>
    <property type="molecule type" value="Genomic_DNA"/>
</dbReference>
<feature type="compositionally biased region" description="Low complexity" evidence="1">
    <location>
        <begin position="174"/>
        <end position="184"/>
    </location>
</feature>
<sequence>MTVTKCSGDKAFLSHNHYSTAVICRPPPYLPAELRHYTIIAKGYIPAGDVPGDVLLDAVRLAPFPGDPSLDDYDDYLPEFFLPLIFGVGSVSGSHTDLLNGQVCFPVLVAEYVRGCIRQSTILCILNKASARWANVPVPTQGSVISFMGACLQVTLSRQLSVEIENIMFCSSPSTASSTSDSPLQPGPSPPPKKSRRKYPAFAPPRVPVSNGVTPSVANENLPLASTSKSTDAPVSSKQDIGQHDVHEHILDKDCESFCPTPVLPTETVLPTGSNLSIEQLPITTMSSRTRSKGKNKA</sequence>
<evidence type="ECO:0000313" key="3">
    <source>
        <dbReference type="Proteomes" id="UP000759537"/>
    </source>
</evidence>
<name>A0A9P5JWW6_9AGAM</name>
<gene>
    <name evidence="2" type="ORF">DFH94DRAFT_686031</name>
</gene>
<reference evidence="2" key="2">
    <citation type="journal article" date="2020" name="Nat. Commun.">
        <title>Large-scale genome sequencing of mycorrhizal fungi provides insights into the early evolution of symbiotic traits.</title>
        <authorList>
            <person name="Miyauchi S."/>
            <person name="Kiss E."/>
            <person name="Kuo A."/>
            <person name="Drula E."/>
            <person name="Kohler A."/>
            <person name="Sanchez-Garcia M."/>
            <person name="Morin E."/>
            <person name="Andreopoulos B."/>
            <person name="Barry K.W."/>
            <person name="Bonito G."/>
            <person name="Buee M."/>
            <person name="Carver A."/>
            <person name="Chen C."/>
            <person name="Cichocki N."/>
            <person name="Clum A."/>
            <person name="Culley D."/>
            <person name="Crous P.W."/>
            <person name="Fauchery L."/>
            <person name="Girlanda M."/>
            <person name="Hayes R.D."/>
            <person name="Keri Z."/>
            <person name="LaButti K."/>
            <person name="Lipzen A."/>
            <person name="Lombard V."/>
            <person name="Magnuson J."/>
            <person name="Maillard F."/>
            <person name="Murat C."/>
            <person name="Nolan M."/>
            <person name="Ohm R.A."/>
            <person name="Pangilinan J."/>
            <person name="Pereira M.F."/>
            <person name="Perotto S."/>
            <person name="Peter M."/>
            <person name="Pfister S."/>
            <person name="Riley R."/>
            <person name="Sitrit Y."/>
            <person name="Stielow J.B."/>
            <person name="Szollosi G."/>
            <person name="Zifcakova L."/>
            <person name="Stursova M."/>
            <person name="Spatafora J.W."/>
            <person name="Tedersoo L."/>
            <person name="Vaario L.M."/>
            <person name="Yamada A."/>
            <person name="Yan M."/>
            <person name="Wang P."/>
            <person name="Xu J."/>
            <person name="Bruns T."/>
            <person name="Baldrian P."/>
            <person name="Vilgalys R."/>
            <person name="Dunand C."/>
            <person name="Henrissat B."/>
            <person name="Grigoriev I.V."/>
            <person name="Hibbett D."/>
            <person name="Nagy L.G."/>
            <person name="Martin F.M."/>
        </authorList>
    </citation>
    <scope>NUCLEOTIDE SEQUENCE</scope>
    <source>
        <strain evidence="2">Prilba</strain>
    </source>
</reference>
<organism evidence="2 3">
    <name type="scientific">Russula ochroleuca</name>
    <dbReference type="NCBI Taxonomy" id="152965"/>
    <lineage>
        <taxon>Eukaryota</taxon>
        <taxon>Fungi</taxon>
        <taxon>Dikarya</taxon>
        <taxon>Basidiomycota</taxon>
        <taxon>Agaricomycotina</taxon>
        <taxon>Agaricomycetes</taxon>
        <taxon>Russulales</taxon>
        <taxon>Russulaceae</taxon>
        <taxon>Russula</taxon>
    </lineage>
</organism>
<reference evidence="2" key="1">
    <citation type="submission" date="2019-10" db="EMBL/GenBank/DDBJ databases">
        <authorList>
            <consortium name="DOE Joint Genome Institute"/>
            <person name="Kuo A."/>
            <person name="Miyauchi S."/>
            <person name="Kiss E."/>
            <person name="Drula E."/>
            <person name="Kohler A."/>
            <person name="Sanchez-Garcia M."/>
            <person name="Andreopoulos B."/>
            <person name="Barry K.W."/>
            <person name="Bonito G."/>
            <person name="Buee M."/>
            <person name="Carver A."/>
            <person name="Chen C."/>
            <person name="Cichocki N."/>
            <person name="Clum A."/>
            <person name="Culley D."/>
            <person name="Crous P.W."/>
            <person name="Fauchery L."/>
            <person name="Girlanda M."/>
            <person name="Hayes R."/>
            <person name="Keri Z."/>
            <person name="LaButti K."/>
            <person name="Lipzen A."/>
            <person name="Lombard V."/>
            <person name="Magnuson J."/>
            <person name="Maillard F."/>
            <person name="Morin E."/>
            <person name="Murat C."/>
            <person name="Nolan M."/>
            <person name="Ohm R."/>
            <person name="Pangilinan J."/>
            <person name="Pereira M."/>
            <person name="Perotto S."/>
            <person name="Peter M."/>
            <person name="Riley R."/>
            <person name="Sitrit Y."/>
            <person name="Stielow B."/>
            <person name="Szollosi G."/>
            <person name="Zifcakova L."/>
            <person name="Stursova M."/>
            <person name="Spatafora J.W."/>
            <person name="Tedersoo L."/>
            <person name="Vaario L.-M."/>
            <person name="Yamada A."/>
            <person name="Yan M."/>
            <person name="Wang P."/>
            <person name="Xu J."/>
            <person name="Bruns T."/>
            <person name="Baldrian P."/>
            <person name="Vilgalys R."/>
            <person name="Henrissat B."/>
            <person name="Grigoriev I.V."/>
            <person name="Hibbett D."/>
            <person name="Nagy L.G."/>
            <person name="Martin F.M."/>
        </authorList>
    </citation>
    <scope>NUCLEOTIDE SEQUENCE</scope>
    <source>
        <strain evidence="2">Prilba</strain>
    </source>
</reference>
<dbReference type="OrthoDB" id="3258371at2759"/>
<dbReference type="Proteomes" id="UP000759537">
    <property type="component" value="Unassembled WGS sequence"/>
</dbReference>
<protein>
    <submittedName>
        <fullName evidence="2">Uncharacterized protein</fullName>
    </submittedName>
</protein>
<keyword evidence="3" id="KW-1185">Reference proteome</keyword>
<feature type="region of interest" description="Disordered" evidence="1">
    <location>
        <begin position="174"/>
        <end position="239"/>
    </location>
</feature>
<accession>A0A9P5JWW6</accession>
<dbReference type="AlphaFoldDB" id="A0A9P5JWW6"/>
<evidence type="ECO:0000313" key="2">
    <source>
        <dbReference type="EMBL" id="KAF8467063.1"/>
    </source>
</evidence>
<evidence type="ECO:0000256" key="1">
    <source>
        <dbReference type="SAM" id="MobiDB-lite"/>
    </source>
</evidence>
<feature type="compositionally biased region" description="Polar residues" evidence="1">
    <location>
        <begin position="211"/>
        <end position="239"/>
    </location>
</feature>
<comment type="caution">
    <text evidence="2">The sequence shown here is derived from an EMBL/GenBank/DDBJ whole genome shotgun (WGS) entry which is preliminary data.</text>
</comment>
<proteinExistence type="predicted"/>